<evidence type="ECO:0000256" key="1">
    <source>
        <dbReference type="SAM" id="MobiDB-lite"/>
    </source>
</evidence>
<dbReference type="AlphaFoldDB" id="A0A0B6Y2H8"/>
<feature type="region of interest" description="Disordered" evidence="1">
    <location>
        <begin position="51"/>
        <end position="78"/>
    </location>
</feature>
<proteinExistence type="predicted"/>
<dbReference type="SUPFAM" id="SSF50156">
    <property type="entry name" value="PDZ domain-like"/>
    <property type="match status" value="1"/>
</dbReference>
<dbReference type="Gene3D" id="6.20.370.60">
    <property type="match status" value="1"/>
</dbReference>
<gene>
    <name evidence="2" type="primary">ORF10856</name>
</gene>
<feature type="compositionally biased region" description="Basic and acidic residues" evidence="1">
    <location>
        <begin position="64"/>
        <end position="78"/>
    </location>
</feature>
<evidence type="ECO:0000313" key="2">
    <source>
        <dbReference type="EMBL" id="CEK50472.1"/>
    </source>
</evidence>
<protein>
    <submittedName>
        <fullName evidence="2">Uncharacterized protein</fullName>
    </submittedName>
</protein>
<feature type="non-terminal residue" evidence="2">
    <location>
        <position position="78"/>
    </location>
</feature>
<reference evidence="2" key="1">
    <citation type="submission" date="2014-12" db="EMBL/GenBank/DDBJ databases">
        <title>Insight into the proteome of Arion vulgaris.</title>
        <authorList>
            <person name="Aradska J."/>
            <person name="Bulat T."/>
            <person name="Smidak R."/>
            <person name="Sarate P."/>
            <person name="Gangsoo J."/>
            <person name="Sialana F."/>
            <person name="Bilban M."/>
            <person name="Lubec G."/>
        </authorList>
    </citation>
    <scope>NUCLEOTIDE SEQUENCE</scope>
    <source>
        <tissue evidence="2">Skin</tissue>
    </source>
</reference>
<accession>A0A0B6Y2H8</accession>
<organism evidence="2">
    <name type="scientific">Arion vulgaris</name>
    <dbReference type="NCBI Taxonomy" id="1028688"/>
    <lineage>
        <taxon>Eukaryota</taxon>
        <taxon>Metazoa</taxon>
        <taxon>Spiralia</taxon>
        <taxon>Lophotrochozoa</taxon>
        <taxon>Mollusca</taxon>
        <taxon>Gastropoda</taxon>
        <taxon>Heterobranchia</taxon>
        <taxon>Euthyneura</taxon>
        <taxon>Panpulmonata</taxon>
        <taxon>Eupulmonata</taxon>
        <taxon>Stylommatophora</taxon>
        <taxon>Helicina</taxon>
        <taxon>Arionoidea</taxon>
        <taxon>Arionidae</taxon>
        <taxon>Arion</taxon>
    </lineage>
</organism>
<sequence>LEDVTHEEAVQTLKSTQEVVRLTIAKPAHFPEHINTTDHGPVSIPRCTSQGLATCRPPTPTAAKVEEEPSRDPRKIVL</sequence>
<dbReference type="InterPro" id="IPR036034">
    <property type="entry name" value="PDZ_sf"/>
</dbReference>
<name>A0A0B6Y2H8_9EUPU</name>
<dbReference type="EMBL" id="HACG01003607">
    <property type="protein sequence ID" value="CEK50472.1"/>
    <property type="molecule type" value="Transcribed_RNA"/>
</dbReference>
<feature type="non-terminal residue" evidence="2">
    <location>
        <position position="1"/>
    </location>
</feature>